<proteinExistence type="predicted"/>
<name>A0A9N8YLU7_9GLOM</name>
<dbReference type="Proteomes" id="UP000789706">
    <property type="component" value="Unassembled WGS sequence"/>
</dbReference>
<evidence type="ECO:0000313" key="2">
    <source>
        <dbReference type="Proteomes" id="UP000789706"/>
    </source>
</evidence>
<organism evidence="1 2">
    <name type="scientific">Diversispora eburnea</name>
    <dbReference type="NCBI Taxonomy" id="1213867"/>
    <lineage>
        <taxon>Eukaryota</taxon>
        <taxon>Fungi</taxon>
        <taxon>Fungi incertae sedis</taxon>
        <taxon>Mucoromycota</taxon>
        <taxon>Glomeromycotina</taxon>
        <taxon>Glomeromycetes</taxon>
        <taxon>Diversisporales</taxon>
        <taxon>Diversisporaceae</taxon>
        <taxon>Diversispora</taxon>
    </lineage>
</organism>
<keyword evidence="2" id="KW-1185">Reference proteome</keyword>
<dbReference type="AlphaFoldDB" id="A0A9N8YLU7"/>
<sequence length="51" mass="5940">MAWQRVKSLCESIRSKDKYASDSSSARIEVTILMVYINATHLRYAQFVRES</sequence>
<evidence type="ECO:0000313" key="1">
    <source>
        <dbReference type="EMBL" id="CAG8432797.1"/>
    </source>
</evidence>
<accession>A0A9N8YLU7</accession>
<protein>
    <submittedName>
        <fullName evidence="1">11477_t:CDS:1</fullName>
    </submittedName>
</protein>
<gene>
    <name evidence="1" type="ORF">DEBURN_LOCUS124</name>
</gene>
<dbReference type="EMBL" id="CAJVPK010000004">
    <property type="protein sequence ID" value="CAG8432797.1"/>
    <property type="molecule type" value="Genomic_DNA"/>
</dbReference>
<reference evidence="1" key="1">
    <citation type="submission" date="2021-06" db="EMBL/GenBank/DDBJ databases">
        <authorList>
            <person name="Kallberg Y."/>
            <person name="Tangrot J."/>
            <person name="Rosling A."/>
        </authorList>
    </citation>
    <scope>NUCLEOTIDE SEQUENCE</scope>
    <source>
        <strain evidence="1">AZ414A</strain>
    </source>
</reference>
<comment type="caution">
    <text evidence="1">The sequence shown here is derived from an EMBL/GenBank/DDBJ whole genome shotgun (WGS) entry which is preliminary data.</text>
</comment>